<evidence type="ECO:0000256" key="1">
    <source>
        <dbReference type="SAM" id="Phobius"/>
    </source>
</evidence>
<accession>A0A2W4SW20</accession>
<dbReference type="AlphaFoldDB" id="A0A2W4SW20"/>
<sequence>MNRLIHEFRSHKQLLVLFLWVCFIGVTIWQHAQQSLQPPIYDAYTYFQKAYNFWTEWHQLKPFNPFNVPPTLRPPGTVLMSYPFGFDADFRPFYFRSVFLPIFFISLAVVISGYHRKLDAQDKWNLLLVAVFVSVTPCLYLFEVSQNFAVFACWGMVDGFLSGVAALAASAIVRSIFAQSLGWLALAAVLSSLCLTIKPSGMLVMMLIGLTWFGLGFVKLLLVWNAKEKRKKILRWMAMGMIILAIPYVATFAVSSSSEYLSVQNLAFGRAVIVMMKNEFVLSWSELSNAIRLGGPGYPFIVWYVGIMILIIHSFWRSFKDGVLSAKAELVGLTVGASIALLFGIWFWLFGSGGVNQTRFVIPFIFMAVVFSLPAILMAMREINGWKLALLAGFMLVPPMNMAMLLPQRHPSLAWQLKTGVNLTSGAAENEPVYDQAKSFAKEVKSEGRNITIYSFTRLPVDSFIQSTIDYWRITMPPMPDVKIFRPVDWVRPSTFHLDEMLAADYWLFTPMRNQQAQTVLNSFLLDNSTPGLNQNDPMDKMIAGGKFNMLINEISLFEAWASQLTAKEGVSIVSQSPTLRLLRINNPFQLELATEAFVAKHRWSSAFLVANPKRMP</sequence>
<keyword evidence="1" id="KW-0812">Transmembrane</keyword>
<feature type="transmembrane region" description="Helical" evidence="1">
    <location>
        <begin position="93"/>
        <end position="112"/>
    </location>
</feature>
<evidence type="ECO:0000313" key="2">
    <source>
        <dbReference type="EMBL" id="PZN79380.1"/>
    </source>
</evidence>
<keyword evidence="1" id="KW-1133">Transmembrane helix</keyword>
<dbReference type="Proteomes" id="UP000249396">
    <property type="component" value="Unassembled WGS sequence"/>
</dbReference>
<feature type="transmembrane region" description="Helical" evidence="1">
    <location>
        <begin position="181"/>
        <end position="198"/>
    </location>
</feature>
<feature type="transmembrane region" description="Helical" evidence="1">
    <location>
        <begin position="148"/>
        <end position="169"/>
    </location>
</feature>
<feature type="transmembrane region" description="Helical" evidence="1">
    <location>
        <begin position="236"/>
        <end position="255"/>
    </location>
</feature>
<keyword evidence="1" id="KW-0472">Membrane</keyword>
<organism evidence="2 3">
    <name type="scientific">Candidatus Methylumidiphilus alinenensis</name>
    <dbReference type="NCBI Taxonomy" id="2202197"/>
    <lineage>
        <taxon>Bacteria</taxon>
        <taxon>Pseudomonadati</taxon>
        <taxon>Pseudomonadota</taxon>
        <taxon>Gammaproteobacteria</taxon>
        <taxon>Methylococcales</taxon>
        <taxon>Candidatus Methylumidiphilus</taxon>
    </lineage>
</organism>
<gene>
    <name evidence="2" type="ORF">DM484_11420</name>
</gene>
<protein>
    <recommendedName>
        <fullName evidence="4">Glycosyltransferase RgtA/B/C/D-like domain-containing protein</fullName>
    </recommendedName>
</protein>
<dbReference type="EMBL" id="QJPH01000301">
    <property type="protein sequence ID" value="PZN79380.1"/>
    <property type="molecule type" value="Genomic_DNA"/>
</dbReference>
<proteinExistence type="predicted"/>
<feature type="transmembrane region" description="Helical" evidence="1">
    <location>
        <begin position="204"/>
        <end position="224"/>
    </location>
</feature>
<name>A0A2W4SW20_9GAMM</name>
<reference evidence="2 3" key="1">
    <citation type="journal article" date="2018" name="Aquat. Microb. Ecol.">
        <title>Gammaproteobacterial methanotrophs dominate.</title>
        <authorList>
            <person name="Rissanen A.J."/>
            <person name="Saarenheimo J."/>
            <person name="Tiirola M."/>
            <person name="Peura S."/>
            <person name="Aalto S.L."/>
            <person name="Karvinen A."/>
            <person name="Nykanen H."/>
        </authorList>
    </citation>
    <scope>NUCLEOTIDE SEQUENCE [LARGE SCALE GENOMIC DNA]</scope>
    <source>
        <strain evidence="2">AMbin10</strain>
    </source>
</reference>
<feature type="transmembrane region" description="Helical" evidence="1">
    <location>
        <begin position="360"/>
        <end position="379"/>
    </location>
</feature>
<comment type="caution">
    <text evidence="2">The sequence shown here is derived from an EMBL/GenBank/DDBJ whole genome shotgun (WGS) entry which is preliminary data.</text>
</comment>
<feature type="transmembrane region" description="Helical" evidence="1">
    <location>
        <begin position="386"/>
        <end position="406"/>
    </location>
</feature>
<feature type="transmembrane region" description="Helical" evidence="1">
    <location>
        <begin position="297"/>
        <end position="316"/>
    </location>
</feature>
<evidence type="ECO:0008006" key="4">
    <source>
        <dbReference type="Google" id="ProtNLM"/>
    </source>
</evidence>
<feature type="transmembrane region" description="Helical" evidence="1">
    <location>
        <begin position="12"/>
        <end position="32"/>
    </location>
</feature>
<feature type="transmembrane region" description="Helical" evidence="1">
    <location>
        <begin position="328"/>
        <end position="348"/>
    </location>
</feature>
<feature type="transmembrane region" description="Helical" evidence="1">
    <location>
        <begin position="124"/>
        <end position="142"/>
    </location>
</feature>
<evidence type="ECO:0000313" key="3">
    <source>
        <dbReference type="Proteomes" id="UP000249396"/>
    </source>
</evidence>